<keyword evidence="2" id="KW-1185">Reference proteome</keyword>
<evidence type="ECO:0000313" key="1">
    <source>
        <dbReference type="EMBL" id="KAJ7552974.1"/>
    </source>
</evidence>
<proteinExistence type="predicted"/>
<name>A0ACC2DF61_DIPCM</name>
<protein>
    <submittedName>
        <fullName evidence="1">Uncharacterized protein</fullName>
    </submittedName>
</protein>
<dbReference type="Proteomes" id="UP001162992">
    <property type="component" value="Chromosome 6"/>
</dbReference>
<evidence type="ECO:0000313" key="2">
    <source>
        <dbReference type="Proteomes" id="UP001162992"/>
    </source>
</evidence>
<gene>
    <name evidence="1" type="ORF">O6H91_06G079000</name>
</gene>
<organism evidence="1 2">
    <name type="scientific">Diphasiastrum complanatum</name>
    <name type="common">Issler's clubmoss</name>
    <name type="synonym">Lycopodium complanatum</name>
    <dbReference type="NCBI Taxonomy" id="34168"/>
    <lineage>
        <taxon>Eukaryota</taxon>
        <taxon>Viridiplantae</taxon>
        <taxon>Streptophyta</taxon>
        <taxon>Embryophyta</taxon>
        <taxon>Tracheophyta</taxon>
        <taxon>Lycopodiopsida</taxon>
        <taxon>Lycopodiales</taxon>
        <taxon>Lycopodiaceae</taxon>
        <taxon>Lycopodioideae</taxon>
        <taxon>Diphasiastrum</taxon>
    </lineage>
</organism>
<accession>A0ACC2DF61</accession>
<dbReference type="EMBL" id="CM055097">
    <property type="protein sequence ID" value="KAJ7552974.1"/>
    <property type="molecule type" value="Genomic_DNA"/>
</dbReference>
<reference evidence="2" key="1">
    <citation type="journal article" date="2024" name="Proc. Natl. Acad. Sci. U.S.A.">
        <title>Extraordinary preservation of gene collinearity over three hundred million years revealed in homosporous lycophytes.</title>
        <authorList>
            <person name="Li C."/>
            <person name="Wickell D."/>
            <person name="Kuo L.Y."/>
            <person name="Chen X."/>
            <person name="Nie B."/>
            <person name="Liao X."/>
            <person name="Peng D."/>
            <person name="Ji J."/>
            <person name="Jenkins J."/>
            <person name="Williams M."/>
            <person name="Shu S."/>
            <person name="Plott C."/>
            <person name="Barry K."/>
            <person name="Rajasekar S."/>
            <person name="Grimwood J."/>
            <person name="Han X."/>
            <person name="Sun S."/>
            <person name="Hou Z."/>
            <person name="He W."/>
            <person name="Dai G."/>
            <person name="Sun C."/>
            <person name="Schmutz J."/>
            <person name="Leebens-Mack J.H."/>
            <person name="Li F.W."/>
            <person name="Wang L."/>
        </authorList>
    </citation>
    <scope>NUCLEOTIDE SEQUENCE [LARGE SCALE GENOMIC DNA]</scope>
    <source>
        <strain evidence="2">cv. PW_Plant_1</strain>
    </source>
</reference>
<sequence length="764" mass="83601">MRRKSDSISAATGITGYMRRIGESTGILDSPTLTMKVTTTPSQELALTNCAYCSPHDTARFLRKGTDHGLAVVGSAMVLTVKADESISDGNIALNAMQRRNAKVSAGDSILVERFSQPEHGFKMVLLTTELEFVKARGKSEQLDAAILGKELKRRFEGQVFTVGQKASFEYCGTNYTFSVLGTIVEGQGESDVVNRGLMCSETTILFETPSNSGIKIINQQGGASSSLFKQKDLNFQKLGIGGLDAEFADIFRRAFASRVFPPHVINKLGISHVKGLLLYGPPGTGKTLIARQIGKMLNGREPKVVNGPEVLSKFVGETEKNVRDLFADAENDQRSRGDQSDLHIIIFDEIDAICKTRGSTRDGTGVHDSIVNQLLTKIDGVDALNNILLIGMTNRKDLLDEALLRPGRLEVQIEIGLPDERGRVQILQIHTSRMKDNSFLGSNVNLEELAVRTKNFSGAELEGLVKSAVSFALNRQVNMADLSHPLDEDNIKVTMEDFLRAFHEVKPAFGAAINTLEMCRLNGMLDCGDRHRHIQQMATTLVEQVRRSERTPLLTCLLEGPSGSGKTAMAATIAIDSDFPFIKVVSAENMVGLTESSKCAVIAKIFEDAYKSPFSIIILDDIERLLEYVNIGPRFSNLILQTLLVLLKKIPPKGRKLLVLGTTSMSSVLESMDLVGAFNVSLHVPVLNRAAITKVLEGLDVFAKEDINNAVIALDEEIPIKRLLMLVEMAAQGKEGEGAEEIYGGKSKIDVYHFYNCLHDLAS</sequence>
<comment type="caution">
    <text evidence="1">The sequence shown here is derived from an EMBL/GenBank/DDBJ whole genome shotgun (WGS) entry which is preliminary data.</text>
</comment>